<name>A0A5J4TJQ2_9EUKA</name>
<comment type="caution">
    <text evidence="1">The sequence shown here is derived from an EMBL/GenBank/DDBJ whole genome shotgun (WGS) entry which is preliminary data.</text>
</comment>
<sequence>MHTTSNGVAIVPDIYALISNCTFLDMHSDKANPAVVAVFREGCVYNFTKCTFSKCSGFLAGALFLQQYLQGLNLDRCIFLNNQAQAEDLPEKGNDIYLYHEDPSEDEKILDKKIVHCISSSKNKRIGYYWNPSGDEYDKLLLNLE</sequence>
<evidence type="ECO:0000313" key="2">
    <source>
        <dbReference type="Proteomes" id="UP000324800"/>
    </source>
</evidence>
<gene>
    <name evidence="1" type="ORF">EZS28_046722</name>
</gene>
<protein>
    <submittedName>
        <fullName evidence="1">Uncharacterized protein</fullName>
    </submittedName>
</protein>
<reference evidence="1 2" key="1">
    <citation type="submission" date="2019-03" db="EMBL/GenBank/DDBJ databases">
        <title>Single cell metagenomics reveals metabolic interactions within the superorganism composed of flagellate Streblomastix strix and complex community of Bacteroidetes bacteria on its surface.</title>
        <authorList>
            <person name="Treitli S.C."/>
            <person name="Kolisko M."/>
            <person name="Husnik F."/>
            <person name="Keeling P."/>
            <person name="Hampl V."/>
        </authorList>
    </citation>
    <scope>NUCLEOTIDE SEQUENCE [LARGE SCALE GENOMIC DNA]</scope>
    <source>
        <strain evidence="1">ST1C</strain>
    </source>
</reference>
<evidence type="ECO:0000313" key="1">
    <source>
        <dbReference type="EMBL" id="KAA6357751.1"/>
    </source>
</evidence>
<dbReference type="EMBL" id="SNRW01030897">
    <property type="protein sequence ID" value="KAA6357751.1"/>
    <property type="molecule type" value="Genomic_DNA"/>
</dbReference>
<dbReference type="Proteomes" id="UP000324800">
    <property type="component" value="Unassembled WGS sequence"/>
</dbReference>
<accession>A0A5J4TJQ2</accession>
<organism evidence="1 2">
    <name type="scientific">Streblomastix strix</name>
    <dbReference type="NCBI Taxonomy" id="222440"/>
    <lineage>
        <taxon>Eukaryota</taxon>
        <taxon>Metamonada</taxon>
        <taxon>Preaxostyla</taxon>
        <taxon>Oxymonadida</taxon>
        <taxon>Streblomastigidae</taxon>
        <taxon>Streblomastix</taxon>
    </lineage>
</organism>
<dbReference type="AlphaFoldDB" id="A0A5J4TJQ2"/>
<proteinExistence type="predicted"/>